<keyword evidence="4" id="KW-0442">Lipid degradation</keyword>
<dbReference type="SUPFAM" id="SSF50022">
    <property type="entry name" value="ISP domain"/>
    <property type="match status" value="1"/>
</dbReference>
<dbReference type="Gene3D" id="2.102.10.10">
    <property type="entry name" value="Rieske [2Fe-2S] iron-sulphur domain"/>
    <property type="match status" value="1"/>
</dbReference>
<keyword evidence="8" id="KW-0753">Steroid metabolism</keyword>
<evidence type="ECO:0000256" key="2">
    <source>
        <dbReference type="ARBA" id="ARBA00022714"/>
    </source>
</evidence>
<keyword evidence="2" id="KW-0001">2Fe-2S</keyword>
<dbReference type="Pfam" id="PF19298">
    <property type="entry name" value="KshA_C"/>
    <property type="match status" value="1"/>
</dbReference>
<dbReference type="GO" id="GO:0016705">
    <property type="term" value="F:oxidoreductase activity, acting on paired donors, with incorporation or reduction of molecular oxygen"/>
    <property type="evidence" value="ECO:0007669"/>
    <property type="project" value="UniProtKB-ARBA"/>
</dbReference>
<keyword evidence="7" id="KW-0411">Iron-sulfur</keyword>
<protein>
    <recommendedName>
        <fullName evidence="9">Rieske-type oxygenase</fullName>
    </recommendedName>
</protein>
<dbReference type="GO" id="GO:0004497">
    <property type="term" value="F:monooxygenase activity"/>
    <property type="evidence" value="ECO:0007669"/>
    <property type="project" value="UniProtKB-ARBA"/>
</dbReference>
<name>A0A1M7PNK8_9ACTN</name>
<gene>
    <name evidence="12" type="ORF">SAMN05443668_103535</name>
</gene>
<dbReference type="InterPro" id="IPR036922">
    <property type="entry name" value="Rieske_2Fe-2S_sf"/>
</dbReference>
<evidence type="ECO:0000256" key="5">
    <source>
        <dbReference type="ARBA" id="ARBA00023002"/>
    </source>
</evidence>
<dbReference type="PANTHER" id="PTHR21266">
    <property type="entry name" value="IRON-SULFUR DOMAIN CONTAINING PROTEIN"/>
    <property type="match status" value="1"/>
</dbReference>
<dbReference type="GO" id="GO:0016042">
    <property type="term" value="P:lipid catabolic process"/>
    <property type="evidence" value="ECO:0007669"/>
    <property type="project" value="UniProtKB-KW"/>
</dbReference>
<evidence type="ECO:0000313" key="13">
    <source>
        <dbReference type="Proteomes" id="UP000184440"/>
    </source>
</evidence>
<reference evidence="12 13" key="1">
    <citation type="submission" date="2016-11" db="EMBL/GenBank/DDBJ databases">
        <authorList>
            <person name="Jaros S."/>
            <person name="Januszkiewicz K."/>
            <person name="Wedrychowicz H."/>
        </authorList>
    </citation>
    <scope>NUCLEOTIDE SEQUENCE [LARGE SCALE GENOMIC DNA]</scope>
    <source>
        <strain evidence="12 13">DSM 46144</strain>
    </source>
</reference>
<organism evidence="12 13">
    <name type="scientific">Cryptosporangium aurantiacum</name>
    <dbReference type="NCBI Taxonomy" id="134849"/>
    <lineage>
        <taxon>Bacteria</taxon>
        <taxon>Bacillati</taxon>
        <taxon>Actinomycetota</taxon>
        <taxon>Actinomycetes</taxon>
        <taxon>Cryptosporangiales</taxon>
        <taxon>Cryptosporangiaceae</taxon>
        <taxon>Cryptosporangium</taxon>
    </lineage>
</organism>
<dbReference type="GO" id="GO:0046872">
    <property type="term" value="F:metal ion binding"/>
    <property type="evidence" value="ECO:0007669"/>
    <property type="project" value="UniProtKB-KW"/>
</dbReference>
<evidence type="ECO:0000256" key="6">
    <source>
        <dbReference type="ARBA" id="ARBA00023004"/>
    </source>
</evidence>
<feature type="domain" description="Rieske" evidence="11">
    <location>
        <begin position="12"/>
        <end position="115"/>
    </location>
</feature>
<dbReference type="PANTHER" id="PTHR21266:SF60">
    <property type="entry name" value="3-KETOSTEROID-9-ALPHA-MONOOXYGENASE, OXYGENASE COMPONENT"/>
    <property type="match status" value="1"/>
</dbReference>
<evidence type="ECO:0000259" key="11">
    <source>
        <dbReference type="PROSITE" id="PS51296"/>
    </source>
</evidence>
<sequence>MRTTLSMRPTGWFQIGWSSTVPPSGVIPLRYFGQDLVAWRDGRGVVRVLDAYCQHLGANLAHGGRVTERGIQCPFHGWTWNSDGRNVAIPYQDRPNRARRIRSWPVVERDEVLFLWHDAQGRAPYFEVPDLTTDVSPDLTGLTLQPALPDGVSHYPGMRVHPQFVVENAVDVHHFQFVHGTGRSPVILREEVTETTWHSVAGFGRRWADGVDRPGDRRSTITIHWVGIGFAYNAEHTPDG</sequence>
<keyword evidence="6" id="KW-0408">Iron</keyword>
<keyword evidence="13" id="KW-1185">Reference proteome</keyword>
<proteinExistence type="predicted"/>
<evidence type="ECO:0000256" key="9">
    <source>
        <dbReference type="ARBA" id="ARBA00030944"/>
    </source>
</evidence>
<keyword evidence="3" id="KW-0479">Metal-binding</keyword>
<keyword evidence="8" id="KW-0443">Lipid metabolism</keyword>
<evidence type="ECO:0000313" key="12">
    <source>
        <dbReference type="EMBL" id="SHN18938.1"/>
    </source>
</evidence>
<dbReference type="InterPro" id="IPR050584">
    <property type="entry name" value="Cholesterol_7-desaturase"/>
</dbReference>
<evidence type="ECO:0000256" key="10">
    <source>
        <dbReference type="ARBA" id="ARBA00046982"/>
    </source>
</evidence>
<accession>A0A1M7PNK8</accession>
<dbReference type="EMBL" id="FRCS01000003">
    <property type="protein sequence ID" value="SHN18938.1"/>
    <property type="molecule type" value="Genomic_DNA"/>
</dbReference>
<dbReference type="Pfam" id="PF00355">
    <property type="entry name" value="Rieske"/>
    <property type="match status" value="1"/>
</dbReference>
<dbReference type="SUPFAM" id="SSF55961">
    <property type="entry name" value="Bet v1-like"/>
    <property type="match status" value="1"/>
</dbReference>
<keyword evidence="5" id="KW-0560">Oxidoreductase</keyword>
<dbReference type="InterPro" id="IPR045605">
    <property type="entry name" value="KshA-like_C"/>
</dbReference>
<dbReference type="PROSITE" id="PS51296">
    <property type="entry name" value="RIESKE"/>
    <property type="match status" value="1"/>
</dbReference>
<comment type="subunit">
    <text evidence="10">Homotrimer. The two-component system 3-ketosteroid-9-alpha-monooxygenase is composed of an oxygenase component KshA and a reductase component KshB.</text>
</comment>
<dbReference type="GO" id="GO:0008203">
    <property type="term" value="P:cholesterol metabolic process"/>
    <property type="evidence" value="ECO:0007669"/>
    <property type="project" value="InterPro"/>
</dbReference>
<dbReference type="AlphaFoldDB" id="A0A1M7PNK8"/>
<evidence type="ECO:0000256" key="7">
    <source>
        <dbReference type="ARBA" id="ARBA00023014"/>
    </source>
</evidence>
<dbReference type="InterPro" id="IPR017941">
    <property type="entry name" value="Rieske_2Fe-2S"/>
</dbReference>
<dbReference type="Proteomes" id="UP000184440">
    <property type="component" value="Unassembled WGS sequence"/>
</dbReference>
<evidence type="ECO:0000256" key="3">
    <source>
        <dbReference type="ARBA" id="ARBA00022723"/>
    </source>
</evidence>
<evidence type="ECO:0000256" key="8">
    <source>
        <dbReference type="ARBA" id="ARBA00023221"/>
    </source>
</evidence>
<dbReference type="STRING" id="134849.SAMN05443668_103535"/>
<dbReference type="GO" id="GO:0051537">
    <property type="term" value="F:2 iron, 2 sulfur cluster binding"/>
    <property type="evidence" value="ECO:0007669"/>
    <property type="project" value="UniProtKB-KW"/>
</dbReference>
<evidence type="ECO:0000256" key="1">
    <source>
        <dbReference type="ARBA" id="ARBA00001962"/>
    </source>
</evidence>
<comment type="cofactor">
    <cofactor evidence="1">
        <name>Fe cation</name>
        <dbReference type="ChEBI" id="CHEBI:24875"/>
    </cofactor>
</comment>
<dbReference type="Gene3D" id="3.90.380.10">
    <property type="entry name" value="Naphthalene 1,2-dioxygenase Alpha Subunit, Chain A, domain 1"/>
    <property type="match status" value="1"/>
</dbReference>
<evidence type="ECO:0000256" key="4">
    <source>
        <dbReference type="ARBA" id="ARBA00022963"/>
    </source>
</evidence>